<accession>A0A5P1F9I4</accession>
<comment type="subcellular location">
    <subcellularLocation>
        <location evidence="1">Nucleus</location>
    </subcellularLocation>
</comment>
<dbReference type="PANTHER" id="PTHR13421">
    <property type="entry name" value="SNRNA-ACTIVATING PROTEIN COMPLEX SUBUNIT 3"/>
    <property type="match status" value="1"/>
</dbReference>
<keyword evidence="4" id="KW-0238">DNA-binding</keyword>
<keyword evidence="6" id="KW-0539">Nucleus</keyword>
<evidence type="ECO:0000256" key="2">
    <source>
        <dbReference type="ARBA" id="ARBA00010410"/>
    </source>
</evidence>
<evidence type="ECO:0000256" key="5">
    <source>
        <dbReference type="ARBA" id="ARBA00023163"/>
    </source>
</evidence>
<proteinExistence type="inferred from homology"/>
<dbReference type="GO" id="GO:0005634">
    <property type="term" value="C:nucleus"/>
    <property type="evidence" value="ECO:0007669"/>
    <property type="project" value="UniProtKB-SubCell"/>
</dbReference>
<name>A0A5P1F9I4_ASPOF</name>
<feature type="region of interest" description="Disordered" evidence="7">
    <location>
        <begin position="133"/>
        <end position="167"/>
    </location>
</feature>
<protein>
    <submittedName>
        <fullName evidence="8">Uncharacterized protein</fullName>
    </submittedName>
</protein>
<keyword evidence="5" id="KW-0804">Transcription</keyword>
<dbReference type="GO" id="GO:0003681">
    <property type="term" value="F:bent DNA binding"/>
    <property type="evidence" value="ECO:0007669"/>
    <property type="project" value="TreeGrafter"/>
</dbReference>
<dbReference type="OMA" id="CKINECA"/>
<gene>
    <name evidence="8" type="ORF">A4U43_C04F29500</name>
</gene>
<dbReference type="GO" id="GO:0001046">
    <property type="term" value="F:core promoter sequence-specific DNA binding"/>
    <property type="evidence" value="ECO:0007669"/>
    <property type="project" value="TreeGrafter"/>
</dbReference>
<evidence type="ECO:0000256" key="7">
    <source>
        <dbReference type="SAM" id="MobiDB-lite"/>
    </source>
</evidence>
<dbReference type="GO" id="GO:0042795">
    <property type="term" value="P:snRNA transcription by RNA polymerase II"/>
    <property type="evidence" value="ECO:0007669"/>
    <property type="project" value="TreeGrafter"/>
</dbReference>
<evidence type="ECO:0000256" key="3">
    <source>
        <dbReference type="ARBA" id="ARBA00023015"/>
    </source>
</evidence>
<feature type="compositionally biased region" description="Basic residues" evidence="7">
    <location>
        <begin position="150"/>
        <end position="163"/>
    </location>
</feature>
<evidence type="ECO:0000313" key="8">
    <source>
        <dbReference type="EMBL" id="ONK73301.1"/>
    </source>
</evidence>
<comment type="similarity">
    <text evidence="2">Belongs to the SNAPC3/SRD2 family.</text>
</comment>
<evidence type="ECO:0000256" key="1">
    <source>
        <dbReference type="ARBA" id="ARBA00004123"/>
    </source>
</evidence>
<dbReference type="Proteomes" id="UP000243459">
    <property type="component" value="Chromosome 4"/>
</dbReference>
<dbReference type="PANTHER" id="PTHR13421:SF16">
    <property type="entry name" value="SNRNA-ACTIVATING PROTEIN COMPLEX SUBUNIT 3"/>
    <property type="match status" value="1"/>
</dbReference>
<dbReference type="GO" id="GO:0042796">
    <property type="term" value="P:snRNA transcription by RNA polymerase III"/>
    <property type="evidence" value="ECO:0007669"/>
    <property type="project" value="TreeGrafter"/>
</dbReference>
<dbReference type="GO" id="GO:0000978">
    <property type="term" value="F:RNA polymerase II cis-regulatory region sequence-specific DNA binding"/>
    <property type="evidence" value="ECO:0007669"/>
    <property type="project" value="TreeGrafter"/>
</dbReference>
<sequence length="206" mass="22719">MEESASESPRADQSSHVPFARGGPIYVPDLVSAITSVPDSKISLLHELQSLEAELDSTSDFDDELSVEELRVFSEEELVERALREGFEDASADAGPSLSVETDDREEAYQSFITGKEIVCSGNLAIVNNDVGSSTSLNTSSIPENTSNGSRKKLQRKKSKKRGRVFDRHSRAAELEGSYLSKVKELAKIKQKQDEDKLAARLHSFR</sequence>
<evidence type="ECO:0000313" key="9">
    <source>
        <dbReference type="Proteomes" id="UP000243459"/>
    </source>
</evidence>
<feature type="compositionally biased region" description="Polar residues" evidence="7">
    <location>
        <begin position="133"/>
        <end position="148"/>
    </location>
</feature>
<evidence type="ECO:0000256" key="6">
    <source>
        <dbReference type="ARBA" id="ARBA00023242"/>
    </source>
</evidence>
<dbReference type="EMBL" id="CM007384">
    <property type="protein sequence ID" value="ONK73301.1"/>
    <property type="molecule type" value="Genomic_DNA"/>
</dbReference>
<organism evidence="8 9">
    <name type="scientific">Asparagus officinalis</name>
    <name type="common">Garden asparagus</name>
    <dbReference type="NCBI Taxonomy" id="4686"/>
    <lineage>
        <taxon>Eukaryota</taxon>
        <taxon>Viridiplantae</taxon>
        <taxon>Streptophyta</taxon>
        <taxon>Embryophyta</taxon>
        <taxon>Tracheophyta</taxon>
        <taxon>Spermatophyta</taxon>
        <taxon>Magnoliopsida</taxon>
        <taxon>Liliopsida</taxon>
        <taxon>Asparagales</taxon>
        <taxon>Asparagaceae</taxon>
        <taxon>Asparagoideae</taxon>
        <taxon>Asparagus</taxon>
    </lineage>
</organism>
<feature type="region of interest" description="Disordered" evidence="7">
    <location>
        <begin position="1"/>
        <end position="21"/>
    </location>
</feature>
<keyword evidence="9" id="KW-1185">Reference proteome</keyword>
<reference evidence="9" key="1">
    <citation type="journal article" date="2017" name="Nat. Commun.">
        <title>The asparagus genome sheds light on the origin and evolution of a young Y chromosome.</title>
        <authorList>
            <person name="Harkess A."/>
            <person name="Zhou J."/>
            <person name="Xu C."/>
            <person name="Bowers J.E."/>
            <person name="Van der Hulst R."/>
            <person name="Ayyampalayam S."/>
            <person name="Mercati F."/>
            <person name="Riccardi P."/>
            <person name="McKain M.R."/>
            <person name="Kakrana A."/>
            <person name="Tang H."/>
            <person name="Ray J."/>
            <person name="Groenendijk J."/>
            <person name="Arikit S."/>
            <person name="Mathioni S.M."/>
            <person name="Nakano M."/>
            <person name="Shan H."/>
            <person name="Telgmann-Rauber A."/>
            <person name="Kanno A."/>
            <person name="Yue Z."/>
            <person name="Chen H."/>
            <person name="Li W."/>
            <person name="Chen Y."/>
            <person name="Xu X."/>
            <person name="Zhang Y."/>
            <person name="Luo S."/>
            <person name="Chen H."/>
            <person name="Gao J."/>
            <person name="Mao Z."/>
            <person name="Pires J.C."/>
            <person name="Luo M."/>
            <person name="Kudrna D."/>
            <person name="Wing R.A."/>
            <person name="Meyers B.C."/>
            <person name="Yi K."/>
            <person name="Kong H."/>
            <person name="Lavrijsen P."/>
            <person name="Sunseri F."/>
            <person name="Falavigna A."/>
            <person name="Ye Y."/>
            <person name="Leebens-Mack J.H."/>
            <person name="Chen G."/>
        </authorList>
    </citation>
    <scope>NUCLEOTIDE SEQUENCE [LARGE SCALE GENOMIC DNA]</scope>
    <source>
        <strain evidence="9">cv. DH0086</strain>
    </source>
</reference>
<dbReference type="GO" id="GO:0019185">
    <property type="term" value="C:snRNA-activating protein complex"/>
    <property type="evidence" value="ECO:0007669"/>
    <property type="project" value="TreeGrafter"/>
</dbReference>
<dbReference type="GO" id="GO:0001006">
    <property type="term" value="F:RNA polymerase III type 3 promoter sequence-specific DNA binding"/>
    <property type="evidence" value="ECO:0007669"/>
    <property type="project" value="TreeGrafter"/>
</dbReference>
<evidence type="ECO:0000256" key="4">
    <source>
        <dbReference type="ARBA" id="ARBA00023125"/>
    </source>
</evidence>
<keyword evidence="3" id="KW-0805">Transcription regulation</keyword>
<dbReference type="Gramene" id="ONK73301">
    <property type="protein sequence ID" value="ONK73301"/>
    <property type="gene ID" value="A4U43_C04F29500"/>
</dbReference>
<dbReference type="AlphaFoldDB" id="A0A5P1F9I4"/>
<dbReference type="OrthoDB" id="46583at2759"/>
<dbReference type="InterPro" id="IPR022042">
    <property type="entry name" value="snRNA-activating_su3"/>
</dbReference>